<keyword evidence="2" id="KW-1185">Reference proteome</keyword>
<proteinExistence type="predicted"/>
<reference evidence="1 2" key="1">
    <citation type="journal article" date="2009" name="PLoS Genet.">
        <title>The complete genome and proteome of Laribacter hongkongensis reveal potential mechanisms for adaptations to different temperatures and habitats.</title>
        <authorList>
            <person name="Woo P.C."/>
            <person name="Lau S.K."/>
            <person name="Tse H."/>
            <person name="Teng J.L."/>
            <person name="Curreem S.O."/>
            <person name="Tsang A.K."/>
            <person name="Fan R.Y."/>
            <person name="Wong G.K."/>
            <person name="Huang Y."/>
            <person name="Loman N.J."/>
            <person name="Snyder L.A."/>
            <person name="Cai J.J."/>
            <person name="Huang J.D."/>
            <person name="Mak W."/>
            <person name="Pallen M.J."/>
            <person name="Lok S."/>
            <person name="Yuen K.Y."/>
        </authorList>
    </citation>
    <scope>NUCLEOTIDE SEQUENCE [LARGE SCALE GENOMIC DNA]</scope>
    <source>
        <strain evidence="1 2">HLHK9</strain>
    </source>
</reference>
<dbReference type="EMBL" id="CP001154">
    <property type="protein sequence ID" value="ACO75463.1"/>
    <property type="molecule type" value="Genomic_DNA"/>
</dbReference>
<accession>C1DBR0</accession>
<evidence type="ECO:0000313" key="1">
    <source>
        <dbReference type="EMBL" id="ACO75463.1"/>
    </source>
</evidence>
<gene>
    <name evidence="1" type="ordered locus">LHK_02481</name>
</gene>
<name>C1DBR0_LARHH</name>
<organism evidence="1 2">
    <name type="scientific">Laribacter hongkongensis (strain HLHK9)</name>
    <dbReference type="NCBI Taxonomy" id="557598"/>
    <lineage>
        <taxon>Bacteria</taxon>
        <taxon>Pseudomonadati</taxon>
        <taxon>Pseudomonadota</taxon>
        <taxon>Betaproteobacteria</taxon>
        <taxon>Neisseriales</taxon>
        <taxon>Aquaspirillaceae</taxon>
        <taxon>Laribacter</taxon>
    </lineage>
</organism>
<protein>
    <submittedName>
        <fullName evidence="1">Uncharacterized protein</fullName>
    </submittedName>
</protein>
<dbReference type="AlphaFoldDB" id="C1DBR0"/>
<dbReference type="HOGENOM" id="CLU_3119271_0_0_4"/>
<evidence type="ECO:0000313" key="2">
    <source>
        <dbReference type="Proteomes" id="UP000002010"/>
    </source>
</evidence>
<sequence>MRFTIAQPVTDVGPICGFCSDEKEKALNNQGFDLACWRPLRPPCPVNGKG</sequence>
<dbReference type="KEGG" id="lhk:LHK_02481"/>
<dbReference type="Proteomes" id="UP000002010">
    <property type="component" value="Chromosome"/>
</dbReference>